<organism evidence="8 9">
    <name type="scientific">Levilactobacillus spicheri DSM 15429</name>
    <dbReference type="NCBI Taxonomy" id="1423805"/>
    <lineage>
        <taxon>Bacteria</taxon>
        <taxon>Bacillati</taxon>
        <taxon>Bacillota</taxon>
        <taxon>Bacilli</taxon>
        <taxon>Lactobacillales</taxon>
        <taxon>Lactobacillaceae</taxon>
        <taxon>Levilactobacillus</taxon>
    </lineage>
</organism>
<dbReference type="SMART" id="SM00850">
    <property type="entry name" value="LytTR"/>
    <property type="match status" value="1"/>
</dbReference>
<accession>A0A0R1QRZ9</accession>
<dbReference type="Gene3D" id="2.40.50.1020">
    <property type="entry name" value="LytTr DNA-binding domain"/>
    <property type="match status" value="1"/>
</dbReference>
<dbReference type="InterPro" id="IPR011006">
    <property type="entry name" value="CheY-like_superfamily"/>
</dbReference>
<dbReference type="Pfam" id="PF04397">
    <property type="entry name" value="LytTR"/>
    <property type="match status" value="1"/>
</dbReference>
<dbReference type="SMART" id="SM00448">
    <property type="entry name" value="REC"/>
    <property type="match status" value="1"/>
</dbReference>
<feature type="domain" description="Response regulatory" evidence="6">
    <location>
        <begin position="40"/>
        <end position="165"/>
    </location>
</feature>
<evidence type="ECO:0000259" key="6">
    <source>
        <dbReference type="PROSITE" id="PS50110"/>
    </source>
</evidence>
<reference evidence="8 9" key="1">
    <citation type="journal article" date="2015" name="Genome Announc.">
        <title>Expanding the biotechnology potential of lactobacilli through comparative genomics of 213 strains and associated genera.</title>
        <authorList>
            <person name="Sun Z."/>
            <person name="Harris H.M."/>
            <person name="McCann A."/>
            <person name="Guo C."/>
            <person name="Argimon S."/>
            <person name="Zhang W."/>
            <person name="Yang X."/>
            <person name="Jeffery I.B."/>
            <person name="Cooney J.C."/>
            <person name="Kagawa T.F."/>
            <person name="Liu W."/>
            <person name="Song Y."/>
            <person name="Salvetti E."/>
            <person name="Wrobel A."/>
            <person name="Rasinkangas P."/>
            <person name="Parkhill J."/>
            <person name="Rea M.C."/>
            <person name="O'Sullivan O."/>
            <person name="Ritari J."/>
            <person name="Douillard F.P."/>
            <person name="Paul Ross R."/>
            <person name="Yang R."/>
            <person name="Briner A.E."/>
            <person name="Felis G.E."/>
            <person name="de Vos W.M."/>
            <person name="Barrangou R."/>
            <person name="Klaenhammer T.R."/>
            <person name="Caufield P.W."/>
            <person name="Cui Y."/>
            <person name="Zhang H."/>
            <person name="O'Toole P.W."/>
        </authorList>
    </citation>
    <scope>NUCLEOTIDE SEQUENCE [LARGE SCALE GENOMIC DNA]</scope>
    <source>
        <strain evidence="8 9">DSM 15429</strain>
    </source>
</reference>
<feature type="domain" description="HTH LytTR-type" evidence="7">
    <location>
        <begin position="183"/>
        <end position="284"/>
    </location>
</feature>
<dbReference type="PROSITE" id="PS50930">
    <property type="entry name" value="HTH_LYTTR"/>
    <property type="match status" value="1"/>
</dbReference>
<feature type="modified residue" description="4-aspartylphosphate" evidence="5">
    <location>
        <position position="98"/>
    </location>
</feature>
<evidence type="ECO:0000256" key="5">
    <source>
        <dbReference type="PROSITE-ProRule" id="PRU00169"/>
    </source>
</evidence>
<dbReference type="PROSITE" id="PS50110">
    <property type="entry name" value="RESPONSE_REGULATORY"/>
    <property type="match status" value="1"/>
</dbReference>
<sequence length="294" mass="33670">MENGIVRETVPFFARKGIASQTLSRYIKGEYVKGVIEVLSVYLCEDNPAQLEHYTEIVQRYIMINDYDMKIQLATPSPRALLTQLQQDQPKYALFFLDIEFPAEDMSGLEAAIAVRQQLGFAEIVFVTTHSEMALLTFERKVEPMDFIVKDLGRVQVDQKLRENIDYGYQRYTTYLANTENLFRYTIGGRTFSLPMGDVYFVATAETPHKVSVHAVSQLVEFPGYLKDIADAYPDLYRVDKSFLVNLDNVSGLDAENRRLIFPNGDQTDVATRKFHAVKTLVQKHLKAREGDNR</sequence>
<dbReference type="PANTHER" id="PTHR37299">
    <property type="entry name" value="TRANSCRIPTIONAL REGULATOR-RELATED"/>
    <property type="match status" value="1"/>
</dbReference>
<comment type="function">
    <text evidence="4">Required for high-level post-exponential phase expression of a series of secreted proteins.</text>
</comment>
<comment type="caution">
    <text evidence="8">The sequence shown here is derived from an EMBL/GenBank/DDBJ whole genome shotgun (WGS) entry which is preliminary data.</text>
</comment>
<dbReference type="InterPro" id="IPR046947">
    <property type="entry name" value="LytR-like"/>
</dbReference>
<keyword evidence="2" id="KW-0902">Two-component regulatory system</keyword>
<gene>
    <name evidence="8" type="ORF">FD37_GL002313</name>
</gene>
<dbReference type="Proteomes" id="UP000051835">
    <property type="component" value="Unassembled WGS sequence"/>
</dbReference>
<evidence type="ECO:0000313" key="8">
    <source>
        <dbReference type="EMBL" id="KRL47446.1"/>
    </source>
</evidence>
<dbReference type="InterPro" id="IPR007492">
    <property type="entry name" value="LytTR_DNA-bd_dom"/>
</dbReference>
<name>A0A0R1QRZ9_9LACO</name>
<evidence type="ECO:0000256" key="1">
    <source>
        <dbReference type="ARBA" id="ARBA00022490"/>
    </source>
</evidence>
<dbReference type="PANTHER" id="PTHR37299:SF3">
    <property type="entry name" value="STAGE 0 SPORULATION PROTEIN A HOMOLOG"/>
    <property type="match status" value="1"/>
</dbReference>
<evidence type="ECO:0000259" key="7">
    <source>
        <dbReference type="PROSITE" id="PS50930"/>
    </source>
</evidence>
<dbReference type="AlphaFoldDB" id="A0A0R1QRZ9"/>
<dbReference type="Pfam" id="PF00072">
    <property type="entry name" value="Response_reg"/>
    <property type="match status" value="1"/>
</dbReference>
<dbReference type="EMBL" id="AZFC01000028">
    <property type="protein sequence ID" value="KRL47446.1"/>
    <property type="molecule type" value="Genomic_DNA"/>
</dbReference>
<dbReference type="SUPFAM" id="SSF52172">
    <property type="entry name" value="CheY-like"/>
    <property type="match status" value="1"/>
</dbReference>
<evidence type="ECO:0000256" key="4">
    <source>
        <dbReference type="ARBA" id="ARBA00037164"/>
    </source>
</evidence>
<evidence type="ECO:0000256" key="3">
    <source>
        <dbReference type="ARBA" id="ARBA00023159"/>
    </source>
</evidence>
<dbReference type="GO" id="GO:0003677">
    <property type="term" value="F:DNA binding"/>
    <property type="evidence" value="ECO:0007669"/>
    <property type="project" value="InterPro"/>
</dbReference>
<keyword evidence="5" id="KW-0597">Phosphoprotein</keyword>
<keyword evidence="3" id="KW-0010">Activator</keyword>
<dbReference type="PATRIC" id="fig|1423805.4.peg.2381"/>
<evidence type="ECO:0000256" key="2">
    <source>
        <dbReference type="ARBA" id="ARBA00023012"/>
    </source>
</evidence>
<dbReference type="CDD" id="cd17533">
    <property type="entry name" value="REC_LytTR_AgrA-like"/>
    <property type="match status" value="1"/>
</dbReference>
<dbReference type="GO" id="GO:0000156">
    <property type="term" value="F:phosphorelay response regulator activity"/>
    <property type="evidence" value="ECO:0007669"/>
    <property type="project" value="InterPro"/>
</dbReference>
<dbReference type="Gene3D" id="3.40.50.2300">
    <property type="match status" value="1"/>
</dbReference>
<dbReference type="InterPro" id="IPR001789">
    <property type="entry name" value="Sig_transdc_resp-reg_receiver"/>
</dbReference>
<keyword evidence="1" id="KW-0963">Cytoplasm</keyword>
<proteinExistence type="predicted"/>
<evidence type="ECO:0000313" key="9">
    <source>
        <dbReference type="Proteomes" id="UP000051835"/>
    </source>
</evidence>
<protein>
    <submittedName>
        <fullName evidence="8">Response regulator</fullName>
    </submittedName>
</protein>